<feature type="compositionally biased region" description="Polar residues" evidence="3">
    <location>
        <begin position="217"/>
        <end position="229"/>
    </location>
</feature>
<dbReference type="SMART" id="SM00276">
    <property type="entry name" value="GLECT"/>
    <property type="match status" value="1"/>
</dbReference>
<dbReference type="InterPro" id="IPR013320">
    <property type="entry name" value="ConA-like_dom_sf"/>
</dbReference>
<keyword evidence="1 2" id="KW-0430">Lectin</keyword>
<dbReference type="SMART" id="SM00908">
    <property type="entry name" value="Gal-bind_lectin"/>
    <property type="match status" value="1"/>
</dbReference>
<dbReference type="Gene3D" id="2.60.120.200">
    <property type="match status" value="1"/>
</dbReference>
<feature type="region of interest" description="Disordered" evidence="3">
    <location>
        <begin position="293"/>
        <end position="340"/>
    </location>
</feature>
<feature type="compositionally biased region" description="Polar residues" evidence="3">
    <location>
        <begin position="293"/>
        <end position="307"/>
    </location>
</feature>
<name>A0AAF3E9H1_9BILA</name>
<feature type="compositionally biased region" description="Low complexity" evidence="3">
    <location>
        <begin position="324"/>
        <end position="340"/>
    </location>
</feature>
<evidence type="ECO:0000256" key="2">
    <source>
        <dbReference type="RuleBase" id="RU102079"/>
    </source>
</evidence>
<dbReference type="AlphaFoldDB" id="A0AAF3E9H1"/>
<organism evidence="5 6">
    <name type="scientific">Mesorhabditis belari</name>
    <dbReference type="NCBI Taxonomy" id="2138241"/>
    <lineage>
        <taxon>Eukaryota</taxon>
        <taxon>Metazoa</taxon>
        <taxon>Ecdysozoa</taxon>
        <taxon>Nematoda</taxon>
        <taxon>Chromadorea</taxon>
        <taxon>Rhabditida</taxon>
        <taxon>Rhabditina</taxon>
        <taxon>Rhabditomorpha</taxon>
        <taxon>Rhabditoidea</taxon>
        <taxon>Rhabditidae</taxon>
        <taxon>Mesorhabditinae</taxon>
        <taxon>Mesorhabditis</taxon>
    </lineage>
</organism>
<feature type="compositionally biased region" description="Pro residues" evidence="3">
    <location>
        <begin position="310"/>
        <end position="323"/>
    </location>
</feature>
<evidence type="ECO:0000259" key="4">
    <source>
        <dbReference type="PROSITE" id="PS51304"/>
    </source>
</evidence>
<evidence type="ECO:0000313" key="5">
    <source>
        <dbReference type="Proteomes" id="UP000887575"/>
    </source>
</evidence>
<feature type="region of interest" description="Disordered" evidence="3">
    <location>
        <begin position="195"/>
        <end position="237"/>
    </location>
</feature>
<dbReference type="SUPFAM" id="SSF49899">
    <property type="entry name" value="Concanavalin A-like lectins/glucanases"/>
    <property type="match status" value="1"/>
</dbReference>
<feature type="domain" description="Galectin" evidence="4">
    <location>
        <begin position="16"/>
        <end position="144"/>
    </location>
</feature>
<keyword evidence="5" id="KW-1185">Reference proteome</keyword>
<sequence>MSKLSSTQRFPLPTLPFDREISHPGVGTEVLIRGTPYADRNSRTFTVSIEADHSTALLLDCRLGNPAEMAATANVDGKVTSEVKKQCSFQPQTSFRLMICAKEHIFEVFLNDIFLLDFVHRVNPLDFKKLKVEGALYVEEIVITAGHMPSSMNDPLPPPPDYVNVPRLQNPVDQMTLNMRGMNLQNAQHANQNQRLNNTQQPQQIANGSPGPFVQPVPQSQLQQTSKSIPSAPPHDAWEAKRKMANEMLKAQLASQPRAPIAQAVNPLTQTAPASRTPYPAAPASVVQPLRNQQTMPQPNPYPNQQTMPQPLPPQPQLMPQPLPSQHQPMPQPLPSQHQLMPQPQLPVQQPYPPAVPVPVPAGYPPPPGQFMQTVPTQGFPPYPSIQQPPVHPFFATQTLPQYPGYFSPPYGAYDAPTMVTYGAAPGYVHYSHCYDHCHDSC</sequence>
<evidence type="ECO:0000313" key="6">
    <source>
        <dbReference type="WBParaSite" id="MBELARI_LOCUS10567"/>
    </source>
</evidence>
<evidence type="ECO:0000256" key="1">
    <source>
        <dbReference type="ARBA" id="ARBA00022734"/>
    </source>
</evidence>
<proteinExistence type="predicted"/>
<dbReference type="Proteomes" id="UP000887575">
    <property type="component" value="Unassembled WGS sequence"/>
</dbReference>
<accession>A0AAF3E9H1</accession>
<dbReference type="PROSITE" id="PS51304">
    <property type="entry name" value="GALECTIN"/>
    <property type="match status" value="1"/>
</dbReference>
<dbReference type="GO" id="GO:0030246">
    <property type="term" value="F:carbohydrate binding"/>
    <property type="evidence" value="ECO:0007669"/>
    <property type="project" value="UniProtKB-UniRule"/>
</dbReference>
<dbReference type="InterPro" id="IPR001079">
    <property type="entry name" value="Galectin_CRD"/>
</dbReference>
<dbReference type="WBParaSite" id="MBELARI_LOCUS10567">
    <property type="protein sequence ID" value="MBELARI_LOCUS10567"/>
    <property type="gene ID" value="MBELARI_LOCUS10567"/>
</dbReference>
<reference evidence="6" key="1">
    <citation type="submission" date="2024-02" db="UniProtKB">
        <authorList>
            <consortium name="WormBaseParasite"/>
        </authorList>
    </citation>
    <scope>IDENTIFICATION</scope>
</reference>
<protein>
    <recommendedName>
        <fullName evidence="2">Galectin</fullName>
    </recommendedName>
</protein>
<evidence type="ECO:0000256" key="3">
    <source>
        <dbReference type="SAM" id="MobiDB-lite"/>
    </source>
</evidence>
<dbReference type="Pfam" id="PF00337">
    <property type="entry name" value="Gal-bind_lectin"/>
    <property type="match status" value="1"/>
</dbReference>